<name>A0A7S0C538_9STRA</name>
<reference evidence="2" key="1">
    <citation type="submission" date="2021-01" db="EMBL/GenBank/DDBJ databases">
        <authorList>
            <person name="Corre E."/>
            <person name="Pelletier E."/>
            <person name="Niang G."/>
            <person name="Scheremetjew M."/>
            <person name="Finn R."/>
            <person name="Kale V."/>
            <person name="Holt S."/>
            <person name="Cochrane G."/>
            <person name="Meng A."/>
            <person name="Brown T."/>
            <person name="Cohen L."/>
        </authorList>
    </citation>
    <scope>NUCLEOTIDE SEQUENCE</scope>
    <source>
        <strain evidence="2">CCAP1064/1</strain>
    </source>
</reference>
<dbReference type="EMBL" id="HBEL01019726">
    <property type="protein sequence ID" value="CAD8413160.1"/>
    <property type="molecule type" value="Transcribed_RNA"/>
</dbReference>
<accession>A0A7S0C538</accession>
<gene>
    <name evidence="2" type="ORF">PINE0816_LOCUS9290</name>
</gene>
<feature type="region of interest" description="Disordered" evidence="1">
    <location>
        <begin position="1"/>
        <end position="55"/>
    </location>
</feature>
<proteinExistence type="predicted"/>
<evidence type="ECO:0000256" key="1">
    <source>
        <dbReference type="SAM" id="MobiDB-lite"/>
    </source>
</evidence>
<sequence>MHQPRFKPQPTPLKVETEGNTTTAIDIHSNTALETKRTKKKHPSSATKHDSNKKHRKISMEMFVWHHVLHRTDLKRKTSATKWVCMIGEWSDIRLCFSLPCAFT</sequence>
<organism evidence="2">
    <name type="scientific">Proboscia inermis</name>
    <dbReference type="NCBI Taxonomy" id="420281"/>
    <lineage>
        <taxon>Eukaryota</taxon>
        <taxon>Sar</taxon>
        <taxon>Stramenopiles</taxon>
        <taxon>Ochrophyta</taxon>
        <taxon>Bacillariophyta</taxon>
        <taxon>Coscinodiscophyceae</taxon>
        <taxon>Rhizosoleniophycidae</taxon>
        <taxon>Rhizosoleniales</taxon>
        <taxon>Rhizosoleniaceae</taxon>
        <taxon>Proboscia</taxon>
    </lineage>
</organism>
<dbReference type="AlphaFoldDB" id="A0A7S0C538"/>
<evidence type="ECO:0000313" key="2">
    <source>
        <dbReference type="EMBL" id="CAD8413160.1"/>
    </source>
</evidence>
<feature type="compositionally biased region" description="Polar residues" evidence="1">
    <location>
        <begin position="18"/>
        <end position="33"/>
    </location>
</feature>
<protein>
    <submittedName>
        <fullName evidence="2">Uncharacterized protein</fullName>
    </submittedName>
</protein>